<dbReference type="CDD" id="cd09487">
    <property type="entry name" value="SAM_superfamily"/>
    <property type="match status" value="1"/>
</dbReference>
<feature type="compositionally biased region" description="Basic and acidic residues" evidence="2">
    <location>
        <begin position="362"/>
        <end position="376"/>
    </location>
</feature>
<dbReference type="EMBL" id="DS469553">
    <property type="protein sequence ID" value="EDO43443.1"/>
    <property type="molecule type" value="Genomic_DNA"/>
</dbReference>
<feature type="region of interest" description="Disordered" evidence="2">
    <location>
        <begin position="129"/>
        <end position="150"/>
    </location>
</feature>
<evidence type="ECO:0000259" key="3">
    <source>
        <dbReference type="PROSITE" id="PS50105"/>
    </source>
</evidence>
<feature type="compositionally biased region" description="Polar residues" evidence="2">
    <location>
        <begin position="204"/>
        <end position="213"/>
    </location>
</feature>
<dbReference type="PROSITE" id="PS50105">
    <property type="entry name" value="SAM_DOMAIN"/>
    <property type="match status" value="1"/>
</dbReference>
<dbReference type="InParanoid" id="A7RYD2"/>
<dbReference type="SMART" id="SM00454">
    <property type="entry name" value="SAM"/>
    <property type="match status" value="1"/>
</dbReference>
<dbReference type="STRING" id="45351.A7RYD2"/>
<sequence length="523" mass="59912">MATIFVRRRPDSVMEWCCEDVNDWLSQLGLEKYCKRLQNLYVTGPVLLEMDEQLLDDLQITSAKDRVLLLAECSFLCRKELALVTASDDVTPLHPDIPTIRVTFEDDANDEVDGMFTERCFESVSLPVDNSDEYDYEDAQDGDESEPERADEVASRATLMVTMLSEENAKLRKQLDDTKRELAQQLNQIQALKQSQNTHKEPSQSESTTQQLDQSEKFGNQVEEIHNLTKQLKQAKLELDQANKIKDDYEKLNSKTKSLEDKIIYLDATKRQLTKEKDELKSRVDHLEDSIGDFETEKAKLFTENEELRLANLEIQDVYRERGKLEAEIKTAMEAEIRQLSKENKTLRGKLSKNTENGQNGMRDHPYVNTLAKRDSQSSGSTSSELSDTSSRTPSTESTSNSNNLTLIDEIYRANKRCAELENTIRLMQAELFMSERNVNDRLLTEGGGTEDGPCAPEWPSYCFFREGDARDKDLSQDYLEIVPSNGLPTDSDEDIWSGNKPRRRKNTTLEEHGNVMLHFWDV</sequence>
<dbReference type="SUPFAM" id="SSF47769">
    <property type="entry name" value="SAM/Pointed domain"/>
    <property type="match status" value="1"/>
</dbReference>
<organism evidence="4 5">
    <name type="scientific">Nematostella vectensis</name>
    <name type="common">Starlet sea anemone</name>
    <dbReference type="NCBI Taxonomy" id="45351"/>
    <lineage>
        <taxon>Eukaryota</taxon>
        <taxon>Metazoa</taxon>
        <taxon>Cnidaria</taxon>
        <taxon>Anthozoa</taxon>
        <taxon>Hexacorallia</taxon>
        <taxon>Actiniaria</taxon>
        <taxon>Edwardsiidae</taxon>
        <taxon>Nematostella</taxon>
    </lineage>
</organism>
<name>A7RYD2_NEMVE</name>
<feature type="coiled-coil region" evidence="1">
    <location>
        <begin position="411"/>
        <end position="438"/>
    </location>
</feature>
<feature type="compositionally biased region" description="Low complexity" evidence="2">
    <location>
        <begin position="377"/>
        <end position="402"/>
    </location>
</feature>
<evidence type="ECO:0000256" key="1">
    <source>
        <dbReference type="SAM" id="Coils"/>
    </source>
</evidence>
<reference evidence="4 5" key="1">
    <citation type="journal article" date="2007" name="Science">
        <title>Sea anemone genome reveals ancestral eumetazoan gene repertoire and genomic organization.</title>
        <authorList>
            <person name="Putnam N.H."/>
            <person name="Srivastava M."/>
            <person name="Hellsten U."/>
            <person name="Dirks B."/>
            <person name="Chapman J."/>
            <person name="Salamov A."/>
            <person name="Terry A."/>
            <person name="Shapiro H."/>
            <person name="Lindquist E."/>
            <person name="Kapitonov V.V."/>
            <person name="Jurka J."/>
            <person name="Genikhovich G."/>
            <person name="Grigoriev I.V."/>
            <person name="Lucas S.M."/>
            <person name="Steele R.E."/>
            <person name="Finnerty J.R."/>
            <person name="Technau U."/>
            <person name="Martindale M.Q."/>
            <person name="Rokhsar D.S."/>
        </authorList>
    </citation>
    <scope>NUCLEOTIDE SEQUENCE [LARGE SCALE GENOMIC DNA]</scope>
    <source>
        <strain evidence="5">CH2 X CH6</strain>
    </source>
</reference>
<evidence type="ECO:0000313" key="4">
    <source>
        <dbReference type="EMBL" id="EDO43443.1"/>
    </source>
</evidence>
<dbReference type="OrthoDB" id="5974715at2759"/>
<feature type="region of interest" description="Disordered" evidence="2">
    <location>
        <begin position="483"/>
        <end position="503"/>
    </location>
</feature>
<dbReference type="Proteomes" id="UP000001593">
    <property type="component" value="Unassembled WGS sequence"/>
</dbReference>
<dbReference type="HOGENOM" id="CLU_521057_0_0_1"/>
<dbReference type="InterPro" id="IPR001660">
    <property type="entry name" value="SAM"/>
</dbReference>
<dbReference type="InterPro" id="IPR013761">
    <property type="entry name" value="SAM/pointed_sf"/>
</dbReference>
<dbReference type="Pfam" id="PF00536">
    <property type="entry name" value="SAM_1"/>
    <property type="match status" value="1"/>
</dbReference>
<dbReference type="Gene3D" id="1.10.150.50">
    <property type="entry name" value="Transcription Factor, Ets-1"/>
    <property type="match status" value="1"/>
</dbReference>
<dbReference type="OMA" id="IHISACE"/>
<proteinExistence type="predicted"/>
<dbReference type="KEGG" id="nve:5515373"/>
<feature type="compositionally biased region" description="Acidic residues" evidence="2">
    <location>
        <begin position="130"/>
        <end position="146"/>
    </location>
</feature>
<feature type="region of interest" description="Disordered" evidence="2">
    <location>
        <begin position="344"/>
        <end position="402"/>
    </location>
</feature>
<evidence type="ECO:0000313" key="5">
    <source>
        <dbReference type="Proteomes" id="UP000001593"/>
    </source>
</evidence>
<protein>
    <recommendedName>
        <fullName evidence="3">SAM domain-containing protein</fullName>
    </recommendedName>
</protein>
<evidence type="ECO:0000256" key="2">
    <source>
        <dbReference type="SAM" id="MobiDB-lite"/>
    </source>
</evidence>
<feature type="region of interest" description="Disordered" evidence="2">
    <location>
        <begin position="192"/>
        <end position="216"/>
    </location>
</feature>
<accession>A7RYD2</accession>
<keyword evidence="5" id="KW-1185">Reference proteome</keyword>
<gene>
    <name evidence="4" type="ORF">NEMVEDRAFT_v1g241541</name>
</gene>
<keyword evidence="1" id="KW-0175">Coiled coil</keyword>
<feature type="domain" description="SAM" evidence="3">
    <location>
        <begin position="16"/>
        <end position="79"/>
    </location>
</feature>
<dbReference type="AlphaFoldDB" id="A7RYD2"/>
<dbReference type="PhylomeDB" id="A7RYD2"/>